<organism evidence="5">
    <name type="scientific">Nippostrongylus brasiliensis</name>
    <name type="common">Rat hookworm</name>
    <dbReference type="NCBI Taxonomy" id="27835"/>
    <lineage>
        <taxon>Eukaryota</taxon>
        <taxon>Metazoa</taxon>
        <taxon>Ecdysozoa</taxon>
        <taxon>Nematoda</taxon>
        <taxon>Chromadorea</taxon>
        <taxon>Rhabditida</taxon>
        <taxon>Rhabditina</taxon>
        <taxon>Rhabditomorpha</taxon>
        <taxon>Strongyloidea</taxon>
        <taxon>Heligmosomidae</taxon>
        <taxon>Nippostrongylus</taxon>
    </lineage>
</organism>
<dbReference type="Pfam" id="PF07714">
    <property type="entry name" value="PK_Tyr_Ser-Thr"/>
    <property type="match status" value="1"/>
</dbReference>
<dbReference type="PROSITE" id="PS51339">
    <property type="entry name" value="PPASE_MYOTUBULARIN"/>
    <property type="match status" value="2"/>
</dbReference>
<evidence type="ECO:0000259" key="2">
    <source>
        <dbReference type="PROSITE" id="PS51339"/>
    </source>
</evidence>
<protein>
    <submittedName>
        <fullName evidence="5">Myotubularin phosphatase domain-containing protein</fullName>
    </submittedName>
</protein>
<name>A0A0N4XER8_NIPBR</name>
<dbReference type="EMBL" id="UYSL01000661">
    <property type="protein sequence ID" value="VDL64210.1"/>
    <property type="molecule type" value="Genomic_DNA"/>
</dbReference>
<dbReference type="InterPro" id="IPR010569">
    <property type="entry name" value="Myotubularin-like_Pase_dom"/>
</dbReference>
<feature type="domain" description="Myotubularin phosphatase" evidence="2">
    <location>
        <begin position="317"/>
        <end position="465"/>
    </location>
</feature>
<dbReference type="GO" id="GO:0046856">
    <property type="term" value="P:phosphatidylinositol dephosphorylation"/>
    <property type="evidence" value="ECO:0007669"/>
    <property type="project" value="TreeGrafter"/>
</dbReference>
<dbReference type="SUPFAM" id="SSF52799">
    <property type="entry name" value="(Phosphotyrosine protein) phosphatases II"/>
    <property type="match status" value="1"/>
</dbReference>
<dbReference type="InterPro" id="IPR001245">
    <property type="entry name" value="Ser-Thr/Tyr_kinase_cat_dom"/>
</dbReference>
<dbReference type="GO" id="GO:0005737">
    <property type="term" value="C:cytoplasm"/>
    <property type="evidence" value="ECO:0007669"/>
    <property type="project" value="TreeGrafter"/>
</dbReference>
<evidence type="ECO:0000313" key="3">
    <source>
        <dbReference type="EMBL" id="VDL64210.1"/>
    </source>
</evidence>
<dbReference type="Proteomes" id="UP000271162">
    <property type="component" value="Unassembled WGS sequence"/>
</dbReference>
<keyword evidence="4" id="KW-1185">Reference proteome</keyword>
<dbReference type="WBParaSite" id="NBR_0000102001-mRNA-1">
    <property type="protein sequence ID" value="NBR_0000102001-mRNA-1"/>
    <property type="gene ID" value="NBR_0000102001"/>
</dbReference>
<evidence type="ECO:0000256" key="1">
    <source>
        <dbReference type="ARBA" id="ARBA00007471"/>
    </source>
</evidence>
<dbReference type="Pfam" id="PF06602">
    <property type="entry name" value="Myotub-related"/>
    <property type="match status" value="1"/>
</dbReference>
<proteinExistence type="inferred from homology"/>
<gene>
    <name evidence="3" type="ORF">NBR_LOCUS1021</name>
</gene>
<dbReference type="PANTHER" id="PTHR10807">
    <property type="entry name" value="MYOTUBULARIN-RELATED"/>
    <property type="match status" value="1"/>
</dbReference>
<evidence type="ECO:0000313" key="5">
    <source>
        <dbReference type="WBParaSite" id="NBR_0000102001-mRNA-1"/>
    </source>
</evidence>
<sequence length="604" mass="67532">MGSIEEPIQDVVRHIERGYRMEAPEGCPADVVRIMHDAWALQPQDRPTFGQLNIAPDCLYLNEGWGRRFCCTVPSLQTRLSKANISVSLLLVSVDGRAAGNAGIMSANSTFLSYIEDQAVDHSKEKWNVHFVMNALSDSPFRVIPSDESCVQIFEFVCSLSRGQSYPMYFVVPAELVQHDLDRMAVHWQLSRFPIWVWSSPMGMSLLRSSNFDENWEAPQLNDKLKRCVARATKAEQRPLSISLSTDITPLKIASCYDRLRRYCSSESYEQFAARDKDWLARISHSGWLQLVSYCLLTSAETVDALVDNNCSVILYGLDSLIAKEWIALGHPFALRLHGVGNGTNEGLIAPTFLLFLDCLAQLIRLYPTQFSYSQHVLIALWDLSLTGMVPAFSASSVADQLATTITGGPFPLERFFDESYTHLFANVANFGAKVVQKATGSPLFYDILRPPRSIVDVQLWNECYLRWIPPANVTCGGEVISSMALKEVIGEVFPETEDVLANIGPTNVDEEKVSSAHPYSTADVTHRGYFAGRDALDTMSLSSMSMSTCSQTVDDRWKQRSSVPVLGGIPERLTRGDQADPRPTARSFRIRYSDVSQNQSRFE</sequence>
<dbReference type="AlphaFoldDB" id="A0A0N4XER8"/>
<dbReference type="Gene3D" id="1.10.510.10">
    <property type="entry name" value="Transferase(Phosphotransferase) domain 1"/>
    <property type="match status" value="1"/>
</dbReference>
<dbReference type="STRING" id="27835.A0A0N4XER8"/>
<dbReference type="GO" id="GO:0016020">
    <property type="term" value="C:membrane"/>
    <property type="evidence" value="ECO:0007669"/>
    <property type="project" value="TreeGrafter"/>
</dbReference>
<dbReference type="SUPFAM" id="SSF56112">
    <property type="entry name" value="Protein kinase-like (PK-like)"/>
    <property type="match status" value="1"/>
</dbReference>
<reference evidence="5" key="1">
    <citation type="submission" date="2017-02" db="UniProtKB">
        <authorList>
            <consortium name="WormBaseParasite"/>
        </authorList>
    </citation>
    <scope>IDENTIFICATION</scope>
</reference>
<dbReference type="InterPro" id="IPR011009">
    <property type="entry name" value="Kinase-like_dom_sf"/>
</dbReference>
<evidence type="ECO:0000313" key="4">
    <source>
        <dbReference type="Proteomes" id="UP000271162"/>
    </source>
</evidence>
<accession>A0A0N4XER8</accession>
<reference evidence="3 4" key="2">
    <citation type="submission" date="2018-11" db="EMBL/GenBank/DDBJ databases">
        <authorList>
            <consortium name="Pathogen Informatics"/>
        </authorList>
    </citation>
    <scope>NUCLEOTIDE SEQUENCE [LARGE SCALE GENOMIC DNA]</scope>
</reference>
<dbReference type="InterPro" id="IPR029021">
    <property type="entry name" value="Prot-tyrosine_phosphatase-like"/>
</dbReference>
<dbReference type="InterPro" id="IPR022587">
    <property type="entry name" value="MTMR12-like_C"/>
</dbReference>
<dbReference type="PANTHER" id="PTHR10807:SF110">
    <property type="entry name" value="FI17948P1"/>
    <property type="match status" value="1"/>
</dbReference>
<dbReference type="GO" id="GO:0004672">
    <property type="term" value="F:protein kinase activity"/>
    <property type="evidence" value="ECO:0007669"/>
    <property type="project" value="InterPro"/>
</dbReference>
<comment type="similarity">
    <text evidence="1">Belongs to the protein-tyrosine phosphatase family. Non-receptor class myotubularin subfamily.</text>
</comment>
<dbReference type="InterPro" id="IPR030564">
    <property type="entry name" value="Myotubularin"/>
</dbReference>
<dbReference type="Pfam" id="PF12578">
    <property type="entry name" value="3-PAP"/>
    <property type="match status" value="1"/>
</dbReference>
<feature type="domain" description="Myotubularin phosphatase" evidence="2">
    <location>
        <begin position="121"/>
        <end position="315"/>
    </location>
</feature>